<dbReference type="PRINTS" id="PR00120">
    <property type="entry name" value="HATPASE"/>
</dbReference>
<dbReference type="InterPro" id="IPR036412">
    <property type="entry name" value="HAD-like_sf"/>
</dbReference>
<dbReference type="InterPro" id="IPR004014">
    <property type="entry name" value="ATPase_P-typ_cation-transptr_N"/>
</dbReference>
<evidence type="ECO:0000256" key="4">
    <source>
        <dbReference type="ARBA" id="ARBA00022692"/>
    </source>
</evidence>
<dbReference type="SFLD" id="SFLDS00003">
    <property type="entry name" value="Haloacid_Dehalogenase"/>
    <property type="match status" value="1"/>
</dbReference>
<dbReference type="Pfam" id="PF00690">
    <property type="entry name" value="Cation_ATPase_N"/>
    <property type="match status" value="1"/>
</dbReference>
<keyword evidence="9 10" id="KW-0472">Membrane</keyword>
<evidence type="ECO:0000256" key="5">
    <source>
        <dbReference type="ARBA" id="ARBA00022741"/>
    </source>
</evidence>
<accession>A0ABP7EKC4</accession>
<keyword evidence="13" id="KW-1185">Reference proteome</keyword>
<feature type="transmembrane region" description="Helical" evidence="10">
    <location>
        <begin position="802"/>
        <end position="822"/>
    </location>
</feature>
<dbReference type="InterPro" id="IPR001757">
    <property type="entry name" value="P_typ_ATPase"/>
</dbReference>
<dbReference type="InterPro" id="IPR023214">
    <property type="entry name" value="HAD_sf"/>
</dbReference>
<proteinExistence type="inferred from homology"/>
<dbReference type="RefSeq" id="WP_344965663.1">
    <property type="nucleotide sequence ID" value="NZ_BAABDS010000044.1"/>
</dbReference>
<feature type="transmembrane region" description="Helical" evidence="10">
    <location>
        <begin position="290"/>
        <end position="311"/>
    </location>
</feature>
<dbReference type="NCBIfam" id="TIGR01494">
    <property type="entry name" value="ATPase_P-type"/>
    <property type="match status" value="2"/>
</dbReference>
<dbReference type="SMART" id="SM00831">
    <property type="entry name" value="Cation_ATPase_N"/>
    <property type="match status" value="1"/>
</dbReference>
<comment type="similarity">
    <text evidence="2">Belongs to the cation transport ATPase (P-type) (TC 3.A.3) family. Type IIA subfamily.</text>
</comment>
<dbReference type="InterPro" id="IPR023299">
    <property type="entry name" value="ATPase_P-typ_cyto_dom_N"/>
</dbReference>
<keyword evidence="8 10" id="KW-1133">Transmembrane helix</keyword>
<comment type="subcellular location">
    <subcellularLocation>
        <location evidence="1">Cell membrane</location>
        <topology evidence="1">Multi-pass membrane protein</topology>
    </subcellularLocation>
</comment>
<evidence type="ECO:0000313" key="13">
    <source>
        <dbReference type="Proteomes" id="UP001501479"/>
    </source>
</evidence>
<feature type="transmembrane region" description="Helical" evidence="10">
    <location>
        <begin position="771"/>
        <end position="790"/>
    </location>
</feature>
<dbReference type="EMBL" id="BAABDS010000044">
    <property type="protein sequence ID" value="GAA3720412.1"/>
    <property type="molecule type" value="Genomic_DNA"/>
</dbReference>
<evidence type="ECO:0000256" key="1">
    <source>
        <dbReference type="ARBA" id="ARBA00004651"/>
    </source>
</evidence>
<dbReference type="Gene3D" id="1.20.1110.10">
    <property type="entry name" value="Calcium-transporting ATPase, transmembrane domain"/>
    <property type="match status" value="1"/>
</dbReference>
<dbReference type="Pfam" id="PF00122">
    <property type="entry name" value="E1-E2_ATPase"/>
    <property type="match status" value="1"/>
</dbReference>
<dbReference type="InterPro" id="IPR006068">
    <property type="entry name" value="ATPase_P-typ_cation-transptr_C"/>
</dbReference>
<keyword evidence="4 10" id="KW-0812">Transmembrane</keyword>
<sequence>MPTTKINEAQTNWHSISAESSLEALNSSTSGLDSSEAAARLAQYGANRLPEAARRNVLIRFVLHFHNILIYVLLGSALITAALGHWIDTGVILAVVVANGIIGFIQEGKAEKAMDAIRQMLAPRAHVIRGGERISIDGEQLMPGDIVLLEAGDKVPADLRLITAHGMSVQEAILTGESVPVEKQTKPVAANAPLGDRSCMCFSGTLVVSGQGRGVVVATGSHTEIGRISSLLFEVETLTTPLVRQMGIFARWLTVLILLIAALLLTYGYFVGQHDFADMFMSVVGLSVAAIPEGLPAVLTITLAVGVQAMARRHAIVRRLPAIETLGSVSVICSDKTGTLTRNEMMVASVLTRHHLFTLGGEGYAPNGDLMLDGAKIPPSEYAVLDELARAATLCNDAALHQKNGVWQAEGDPMEGALLSFAGKMDVDTRTERVTWARTDAIPFDACHRFMATLNHDHANHAFVFVKGAPERMLGMCHNQRGADGKPEPLNSRYWEQQAETIAAQGQRVLAFAVKAVPPAHTVLETTDLEGSLTLLGMVGMMDPPRPEAIAAVVECHHAGIRVKMITGDHAQTAAAIGREIGLQNSGKVLTGADLDGMDDRELKEQVLDCDIFARTSPEHKLRLVSALQAHNMTVAMTGDGVNDAPALKRADAGIAMGLKGSEAAKEAAELVLADDNFASIVAAIREGRTVYDNLKKVISWTLPTNAGEAMTIMVALFFGMTLPVTPVQILWVNLITAVTLGIALAFEPTEAHTMRRPPRQRDEPLLSGELIWHIVFVSLLFLSGVYGIYNYAIERGYSVDLARTLALNTLVAMEIFHLFFIRNIYGTSLTWQAVRGTTVVWTVVLVVVVAQFAITYLPLLQAVFATEAIPFLDGVLILAIGAALFAIIETEKQIRLAFRRGRKG</sequence>
<dbReference type="PROSITE" id="PS00154">
    <property type="entry name" value="ATPASE_E1_E2"/>
    <property type="match status" value="1"/>
</dbReference>
<dbReference type="CDD" id="cd02080">
    <property type="entry name" value="P-type_ATPase_cation"/>
    <property type="match status" value="1"/>
</dbReference>
<dbReference type="SFLD" id="SFLDF00027">
    <property type="entry name" value="p-type_atpase"/>
    <property type="match status" value="1"/>
</dbReference>
<dbReference type="SUPFAM" id="SSF81665">
    <property type="entry name" value="Calcium ATPase, transmembrane domain M"/>
    <property type="match status" value="1"/>
</dbReference>
<name>A0ABP7EKC4_9GAMM</name>
<evidence type="ECO:0000256" key="8">
    <source>
        <dbReference type="ARBA" id="ARBA00022989"/>
    </source>
</evidence>
<keyword evidence="3" id="KW-1003">Cell membrane</keyword>
<gene>
    <name evidence="12" type="ORF">GCM10022421_30870</name>
</gene>
<organism evidence="12 13">
    <name type="scientific">Oceanisphaera sediminis</name>
    <dbReference type="NCBI Taxonomy" id="981381"/>
    <lineage>
        <taxon>Bacteria</taxon>
        <taxon>Pseudomonadati</taxon>
        <taxon>Pseudomonadota</taxon>
        <taxon>Gammaproteobacteria</taxon>
        <taxon>Aeromonadales</taxon>
        <taxon>Aeromonadaceae</taxon>
        <taxon>Oceanisphaera</taxon>
    </lineage>
</organism>
<dbReference type="SUPFAM" id="SSF56784">
    <property type="entry name" value="HAD-like"/>
    <property type="match status" value="1"/>
</dbReference>
<dbReference type="PANTHER" id="PTHR43294:SF21">
    <property type="entry name" value="CATION TRANSPORTING ATPASE"/>
    <property type="match status" value="1"/>
</dbReference>
<evidence type="ECO:0000256" key="10">
    <source>
        <dbReference type="SAM" id="Phobius"/>
    </source>
</evidence>
<evidence type="ECO:0000256" key="3">
    <source>
        <dbReference type="ARBA" id="ARBA00022475"/>
    </source>
</evidence>
<evidence type="ECO:0000259" key="11">
    <source>
        <dbReference type="SMART" id="SM00831"/>
    </source>
</evidence>
<feature type="transmembrane region" description="Helical" evidence="10">
    <location>
        <begin position="869"/>
        <end position="889"/>
    </location>
</feature>
<dbReference type="InterPro" id="IPR008250">
    <property type="entry name" value="ATPase_P-typ_transduc_dom_A_sf"/>
</dbReference>
<dbReference type="Gene3D" id="3.40.50.1000">
    <property type="entry name" value="HAD superfamily/HAD-like"/>
    <property type="match status" value="1"/>
</dbReference>
<dbReference type="InterPro" id="IPR050510">
    <property type="entry name" value="Cation_transp_ATPase_P-type"/>
</dbReference>
<keyword evidence="5" id="KW-0547">Nucleotide-binding</keyword>
<dbReference type="Proteomes" id="UP001501479">
    <property type="component" value="Unassembled WGS sequence"/>
</dbReference>
<evidence type="ECO:0000256" key="6">
    <source>
        <dbReference type="ARBA" id="ARBA00022840"/>
    </source>
</evidence>
<dbReference type="SUPFAM" id="SSF81660">
    <property type="entry name" value="Metal cation-transporting ATPase, ATP-binding domain N"/>
    <property type="match status" value="1"/>
</dbReference>
<evidence type="ECO:0000256" key="7">
    <source>
        <dbReference type="ARBA" id="ARBA00022967"/>
    </source>
</evidence>
<evidence type="ECO:0000256" key="2">
    <source>
        <dbReference type="ARBA" id="ARBA00005675"/>
    </source>
</evidence>
<dbReference type="SUPFAM" id="SSF81653">
    <property type="entry name" value="Calcium ATPase, transduction domain A"/>
    <property type="match status" value="1"/>
</dbReference>
<feature type="transmembrane region" description="Helical" evidence="10">
    <location>
        <begin position="834"/>
        <end position="857"/>
    </location>
</feature>
<feature type="transmembrane region" description="Helical" evidence="10">
    <location>
        <begin position="248"/>
        <end position="270"/>
    </location>
</feature>
<dbReference type="Gene3D" id="2.70.150.10">
    <property type="entry name" value="Calcium-transporting ATPase, cytoplasmic transduction domain A"/>
    <property type="match status" value="1"/>
</dbReference>
<feature type="transmembrane region" description="Helical" evidence="10">
    <location>
        <begin position="731"/>
        <end position="750"/>
    </location>
</feature>
<feature type="transmembrane region" description="Helical" evidence="10">
    <location>
        <begin position="57"/>
        <end position="79"/>
    </location>
</feature>
<dbReference type="SFLD" id="SFLDG00002">
    <property type="entry name" value="C1.7:_P-type_atpase_like"/>
    <property type="match status" value="1"/>
</dbReference>
<dbReference type="InterPro" id="IPR023298">
    <property type="entry name" value="ATPase_P-typ_TM_dom_sf"/>
</dbReference>
<dbReference type="Pfam" id="PF00689">
    <property type="entry name" value="Cation_ATPase_C"/>
    <property type="match status" value="1"/>
</dbReference>
<dbReference type="PANTHER" id="PTHR43294">
    <property type="entry name" value="SODIUM/POTASSIUM-TRANSPORTING ATPASE SUBUNIT ALPHA"/>
    <property type="match status" value="1"/>
</dbReference>
<dbReference type="PRINTS" id="PR00119">
    <property type="entry name" value="CATATPASE"/>
</dbReference>
<keyword evidence="6" id="KW-0067">ATP-binding</keyword>
<dbReference type="Pfam" id="PF13246">
    <property type="entry name" value="Cation_ATPase"/>
    <property type="match status" value="1"/>
</dbReference>
<reference evidence="13" key="1">
    <citation type="journal article" date="2019" name="Int. J. Syst. Evol. Microbiol.">
        <title>The Global Catalogue of Microorganisms (GCM) 10K type strain sequencing project: providing services to taxonomists for standard genome sequencing and annotation.</title>
        <authorList>
            <consortium name="The Broad Institute Genomics Platform"/>
            <consortium name="The Broad Institute Genome Sequencing Center for Infectious Disease"/>
            <person name="Wu L."/>
            <person name="Ma J."/>
        </authorList>
    </citation>
    <scope>NUCLEOTIDE SEQUENCE [LARGE SCALE GENOMIC DNA]</scope>
    <source>
        <strain evidence="13">JCM 17329</strain>
    </source>
</reference>
<feature type="transmembrane region" description="Helical" evidence="10">
    <location>
        <begin position="698"/>
        <end position="719"/>
    </location>
</feature>
<comment type="caution">
    <text evidence="12">The sequence shown here is derived from an EMBL/GenBank/DDBJ whole genome shotgun (WGS) entry which is preliminary data.</text>
</comment>
<keyword evidence="7" id="KW-1278">Translocase</keyword>
<dbReference type="InterPro" id="IPR018303">
    <property type="entry name" value="ATPase_P-typ_P_site"/>
</dbReference>
<dbReference type="InterPro" id="IPR044492">
    <property type="entry name" value="P_typ_ATPase_HD_dom"/>
</dbReference>
<feature type="transmembrane region" description="Helical" evidence="10">
    <location>
        <begin position="85"/>
        <end position="105"/>
    </location>
</feature>
<dbReference type="Gene3D" id="3.40.1110.10">
    <property type="entry name" value="Calcium-transporting ATPase, cytoplasmic domain N"/>
    <property type="match status" value="1"/>
</dbReference>
<dbReference type="InterPro" id="IPR059000">
    <property type="entry name" value="ATPase_P-type_domA"/>
</dbReference>
<evidence type="ECO:0000313" key="12">
    <source>
        <dbReference type="EMBL" id="GAA3720412.1"/>
    </source>
</evidence>
<protein>
    <submittedName>
        <fullName evidence="12">Cation-transporting P-type ATPase</fullName>
    </submittedName>
</protein>
<feature type="domain" description="Cation-transporting P-type ATPase N-terminal" evidence="11">
    <location>
        <begin position="12"/>
        <end position="85"/>
    </location>
</feature>
<dbReference type="Pfam" id="PF08282">
    <property type="entry name" value="Hydrolase_3"/>
    <property type="match status" value="1"/>
</dbReference>
<evidence type="ECO:0000256" key="9">
    <source>
        <dbReference type="ARBA" id="ARBA00023136"/>
    </source>
</evidence>